<dbReference type="KEGG" id="cfus:CYFUS_009701"/>
<dbReference type="SUPFAM" id="SSF48208">
    <property type="entry name" value="Six-hairpin glycosidases"/>
    <property type="match status" value="1"/>
</dbReference>
<gene>
    <name evidence="2" type="ORF">CYFUS_009701</name>
</gene>
<evidence type="ECO:0000256" key="1">
    <source>
        <dbReference type="SAM" id="SignalP"/>
    </source>
</evidence>
<feature type="signal peptide" evidence="1">
    <location>
        <begin position="1"/>
        <end position="25"/>
    </location>
</feature>
<accession>A0A250JK12</accession>
<proteinExistence type="predicted"/>
<dbReference type="EMBL" id="CP022098">
    <property type="protein sequence ID" value="ATB44214.1"/>
    <property type="molecule type" value="Genomic_DNA"/>
</dbReference>
<keyword evidence="1" id="KW-0732">Signal</keyword>
<evidence type="ECO:0000313" key="3">
    <source>
        <dbReference type="Proteomes" id="UP000217257"/>
    </source>
</evidence>
<sequence length="447" mass="48412">MRLVRQWVIGSLAVRLLLGATEARADSYDNVWMESHYISQCSFTSANPTVKNISTAAPGHGALNDWRIGNGSADAVDPGTSAIGAIGLLYGHQRLVAAGRSNADLDNRVKTALSGYFWSWARNPQNHVTETVNGVTRVGFMQPPTGQFVNYDVNGNRTNSFPGGAAATAEVLIAMRKYCLYSPNGDRANYQSENYLQAHRMADYVNAHLGSWTIDRAYAVAAFRAFSHWASAVGDTATATFYDNQANTVAGWLANAQDKGSWGNYYAYLDGAGNGVYNGGIDQTGFSPYEFSARDPGEAYAKKLADWWETGTAYNGVPLSIASGRYAGGVHQWTPQNGTDTKVYPGSALQLADAEWKIARATGNYHDLYGAAWRHYNFAVSALNSTSGSGCWVNNTSVDGVPGGFVDWVDTATGARPVAWQRFVDTSAYMIIATEQLAFSNLVDWSH</sequence>
<evidence type="ECO:0000313" key="2">
    <source>
        <dbReference type="EMBL" id="ATB44214.1"/>
    </source>
</evidence>
<dbReference type="GO" id="GO:0005975">
    <property type="term" value="P:carbohydrate metabolic process"/>
    <property type="evidence" value="ECO:0007669"/>
    <property type="project" value="InterPro"/>
</dbReference>
<dbReference type="Proteomes" id="UP000217257">
    <property type="component" value="Chromosome"/>
</dbReference>
<dbReference type="AlphaFoldDB" id="A0A250JK12"/>
<name>A0A250JK12_9BACT</name>
<dbReference type="InterPro" id="IPR008928">
    <property type="entry name" value="6-hairpin_glycosidase_sf"/>
</dbReference>
<dbReference type="RefSeq" id="WP_095991532.1">
    <property type="nucleotide sequence ID" value="NZ_CP022098.1"/>
</dbReference>
<organism evidence="2 3">
    <name type="scientific">Cystobacter fuscus</name>
    <dbReference type="NCBI Taxonomy" id="43"/>
    <lineage>
        <taxon>Bacteria</taxon>
        <taxon>Pseudomonadati</taxon>
        <taxon>Myxococcota</taxon>
        <taxon>Myxococcia</taxon>
        <taxon>Myxococcales</taxon>
        <taxon>Cystobacterineae</taxon>
        <taxon>Archangiaceae</taxon>
        <taxon>Cystobacter</taxon>
    </lineage>
</organism>
<reference evidence="2 3" key="1">
    <citation type="submission" date="2017-06" db="EMBL/GenBank/DDBJ databases">
        <title>Sequencing and comparative analysis of myxobacterial genomes.</title>
        <authorList>
            <person name="Rupp O."/>
            <person name="Goesmann A."/>
            <person name="Sogaard-Andersen L."/>
        </authorList>
    </citation>
    <scope>NUCLEOTIDE SEQUENCE [LARGE SCALE GENOMIC DNA]</scope>
    <source>
        <strain evidence="2 3">DSM 52655</strain>
    </source>
</reference>
<feature type="chain" id="PRO_5012558152" evidence="1">
    <location>
        <begin position="26"/>
        <end position="447"/>
    </location>
</feature>
<protein>
    <submittedName>
        <fullName evidence="2">Uncharacterized protein</fullName>
    </submittedName>
</protein>